<comment type="catalytic activity">
    <reaction evidence="1">
        <text>3'-dephospho-CoA + ATP = 2'-(5''-triphospho-alpha-D-ribosyl)-3'-dephospho-CoA + adenine</text>
        <dbReference type="Rhea" id="RHEA:15117"/>
        <dbReference type="ChEBI" id="CHEBI:16708"/>
        <dbReference type="ChEBI" id="CHEBI:30616"/>
        <dbReference type="ChEBI" id="CHEBI:57328"/>
        <dbReference type="ChEBI" id="CHEBI:61378"/>
        <dbReference type="EC" id="2.4.2.52"/>
    </reaction>
</comment>
<gene>
    <name evidence="7" type="ORF">AQPE_3349</name>
</gene>
<dbReference type="GO" id="GO:0046917">
    <property type="term" value="F:triphosphoribosyl-dephospho-CoA synthase activity"/>
    <property type="evidence" value="ECO:0007669"/>
    <property type="project" value="UniProtKB-EC"/>
</dbReference>
<keyword evidence="2" id="KW-0808">Transferase</keyword>
<evidence type="ECO:0000256" key="2">
    <source>
        <dbReference type="ARBA" id="ARBA00022679"/>
    </source>
</evidence>
<accession>A0A5K7SC64</accession>
<dbReference type="KEGG" id="anf:AQPE_3349"/>
<dbReference type="InterPro" id="IPR005551">
    <property type="entry name" value="CitX"/>
</dbReference>
<evidence type="ECO:0000256" key="6">
    <source>
        <dbReference type="ARBA" id="ARBA00048574"/>
    </source>
</evidence>
<dbReference type="Gene3D" id="1.10.4200.10">
    <property type="entry name" value="Triphosphoribosyl-dephospho-CoA protein"/>
    <property type="match status" value="1"/>
</dbReference>
<protein>
    <submittedName>
        <fullName evidence="7">2-(5''-triphosphoribosyl)-3'-dephosphocoenzyme-A synthase</fullName>
    </submittedName>
</protein>
<dbReference type="AlphaFoldDB" id="A0A5K7SC64"/>
<dbReference type="GO" id="GO:0005524">
    <property type="term" value="F:ATP binding"/>
    <property type="evidence" value="ECO:0007669"/>
    <property type="project" value="UniProtKB-KW"/>
</dbReference>
<dbReference type="Pfam" id="PF03802">
    <property type="entry name" value="CitX"/>
    <property type="match status" value="1"/>
</dbReference>
<keyword evidence="5" id="KW-0067">ATP-binding</keyword>
<reference evidence="7" key="1">
    <citation type="journal article" date="2020" name="Int. J. Syst. Evol. Microbiol.">
        <title>Aquipluma nitroreducens gen. nov. sp. nov., a novel facultatively anaerobic bacterium isolated from a freshwater lake.</title>
        <authorList>
            <person name="Watanabe M."/>
            <person name="Kojima H."/>
            <person name="Fukui M."/>
        </authorList>
    </citation>
    <scope>NUCLEOTIDE SEQUENCE</scope>
    <source>
        <strain evidence="7">MeG22</strain>
    </source>
</reference>
<dbReference type="Proteomes" id="UP001193389">
    <property type="component" value="Chromosome"/>
</dbReference>
<evidence type="ECO:0000256" key="5">
    <source>
        <dbReference type="ARBA" id="ARBA00022840"/>
    </source>
</evidence>
<organism evidence="7 8">
    <name type="scientific">Aquipluma nitroreducens</name>
    <dbReference type="NCBI Taxonomy" id="2010828"/>
    <lineage>
        <taxon>Bacteria</taxon>
        <taxon>Pseudomonadati</taxon>
        <taxon>Bacteroidota</taxon>
        <taxon>Bacteroidia</taxon>
        <taxon>Marinilabiliales</taxon>
        <taxon>Prolixibacteraceae</taxon>
        <taxon>Aquipluma</taxon>
    </lineage>
</organism>
<comment type="catalytic activity">
    <reaction evidence="6">
        <text>apo-[citrate lyase ACP] + 2'-(5''-triphospho-alpha-D-ribosyl)-3'-dephospho-CoA = holo-[citrate lyase ACP] + diphosphate</text>
        <dbReference type="Rhea" id="RHEA:16333"/>
        <dbReference type="Rhea" id="RHEA-COMP:10157"/>
        <dbReference type="Rhea" id="RHEA-COMP:10158"/>
        <dbReference type="ChEBI" id="CHEBI:29999"/>
        <dbReference type="ChEBI" id="CHEBI:33019"/>
        <dbReference type="ChEBI" id="CHEBI:61378"/>
        <dbReference type="ChEBI" id="CHEBI:82683"/>
        <dbReference type="EC" id="2.7.7.61"/>
    </reaction>
</comment>
<dbReference type="GO" id="GO:0050519">
    <property type="term" value="F:holo-citrate lyase synthase activity"/>
    <property type="evidence" value="ECO:0007669"/>
    <property type="project" value="UniProtKB-EC"/>
</dbReference>
<keyword evidence="3" id="KW-0548">Nucleotidyltransferase</keyword>
<evidence type="ECO:0000313" key="8">
    <source>
        <dbReference type="Proteomes" id="UP001193389"/>
    </source>
</evidence>
<keyword evidence="4" id="KW-0547">Nucleotide-binding</keyword>
<evidence type="ECO:0000256" key="3">
    <source>
        <dbReference type="ARBA" id="ARBA00022695"/>
    </source>
</evidence>
<dbReference type="InterPro" id="IPR002736">
    <property type="entry name" value="CitG"/>
</dbReference>
<sequence length="427" mass="47756">MPSLSLSLNVPGFPKSNSTVGSFFRSCLRDLKNTFVAHRIDIHEKEAIEICDTAGDFYLIPFSIDDFGLNEIKQICEDFEENHPLGRFVDVDLNDQQGNTVSSGKSKLCFFCREKPAIECRRENAHSFDELRTFMFSEMAVFLGCQRKKQIIKKLASLAQQAILAEIALTPKPGLVDRHSSGSHSDMNYQMFVDSTEAISFGFDELVREGFAFQNDDLTKALPRLRDIGLQMESAMFEATGNVNTQKGVIFLMGLSLFACGKLFSQSDRFQVGEFRNIIRGICKDMVRNEMGNPSGKSHGEKVFLKYGFSGARGEAESGFATVFDFGLPEIIQEKQLNDESMTKCLLAIAANNNDTNILFRSNTEVLNRFKNLCRIALDDFNPANYDALADVCKQENISPGGSADLLAVTTFVWSVIQADKQKHFTF</sequence>
<name>A0A5K7SC64_9BACT</name>
<dbReference type="GO" id="GO:0051191">
    <property type="term" value="P:prosthetic group biosynthetic process"/>
    <property type="evidence" value="ECO:0007669"/>
    <property type="project" value="InterPro"/>
</dbReference>
<dbReference type="PANTHER" id="PTHR30201:SF2">
    <property type="entry name" value="2-(5''-TRIPHOSPHORIBOSYL)-3'-DEPHOSPHOCOENZYME-A SYNTHASE"/>
    <property type="match status" value="1"/>
</dbReference>
<proteinExistence type="predicted"/>
<keyword evidence="8" id="KW-1185">Reference proteome</keyword>
<evidence type="ECO:0000256" key="1">
    <source>
        <dbReference type="ARBA" id="ARBA00001210"/>
    </source>
</evidence>
<dbReference type="Pfam" id="PF01874">
    <property type="entry name" value="CitG"/>
    <property type="match status" value="1"/>
</dbReference>
<dbReference type="PANTHER" id="PTHR30201">
    <property type="entry name" value="TRIPHOSPHORIBOSYL-DEPHOSPHO-COA SYNTHASE"/>
    <property type="match status" value="1"/>
</dbReference>
<dbReference type="EMBL" id="AP018694">
    <property type="protein sequence ID" value="BBE19173.1"/>
    <property type="molecule type" value="Genomic_DNA"/>
</dbReference>
<evidence type="ECO:0000313" key="7">
    <source>
        <dbReference type="EMBL" id="BBE19173.1"/>
    </source>
</evidence>
<evidence type="ECO:0000256" key="4">
    <source>
        <dbReference type="ARBA" id="ARBA00022741"/>
    </source>
</evidence>